<dbReference type="InterPro" id="IPR005501">
    <property type="entry name" value="LamB/YcsF/PxpA-like"/>
</dbReference>
<keyword evidence="2" id="KW-1185">Reference proteome</keyword>
<dbReference type="SUPFAM" id="SSF88713">
    <property type="entry name" value="Glycoside hydrolase/deacetylase"/>
    <property type="match status" value="1"/>
</dbReference>
<organism evidence="1 2">
    <name type="scientific">Polychaeton citri CBS 116435</name>
    <dbReference type="NCBI Taxonomy" id="1314669"/>
    <lineage>
        <taxon>Eukaryota</taxon>
        <taxon>Fungi</taxon>
        <taxon>Dikarya</taxon>
        <taxon>Ascomycota</taxon>
        <taxon>Pezizomycotina</taxon>
        <taxon>Dothideomycetes</taxon>
        <taxon>Dothideomycetidae</taxon>
        <taxon>Capnodiales</taxon>
        <taxon>Capnodiaceae</taxon>
        <taxon>Polychaeton</taxon>
    </lineage>
</organism>
<dbReference type="EMBL" id="MU003823">
    <property type="protein sequence ID" value="KAF2718513.1"/>
    <property type="molecule type" value="Genomic_DNA"/>
</dbReference>
<dbReference type="PANTHER" id="PTHR30292">
    <property type="entry name" value="UNCHARACTERIZED PROTEIN YBGL-RELATED"/>
    <property type="match status" value="1"/>
</dbReference>
<dbReference type="Gene3D" id="3.20.20.370">
    <property type="entry name" value="Glycoside hydrolase/deacetylase"/>
    <property type="match status" value="1"/>
</dbReference>
<dbReference type="AlphaFoldDB" id="A0A9P4UM54"/>
<dbReference type="OrthoDB" id="5295431at2759"/>
<evidence type="ECO:0000313" key="2">
    <source>
        <dbReference type="Proteomes" id="UP000799441"/>
    </source>
</evidence>
<gene>
    <name evidence="1" type="ORF">K431DRAFT_340606</name>
</gene>
<dbReference type="Proteomes" id="UP000799441">
    <property type="component" value="Unassembled WGS sequence"/>
</dbReference>
<dbReference type="GO" id="GO:0005975">
    <property type="term" value="P:carbohydrate metabolic process"/>
    <property type="evidence" value="ECO:0007669"/>
    <property type="project" value="InterPro"/>
</dbReference>
<proteinExistence type="predicted"/>
<reference evidence="1" key="1">
    <citation type="journal article" date="2020" name="Stud. Mycol.">
        <title>101 Dothideomycetes genomes: a test case for predicting lifestyles and emergence of pathogens.</title>
        <authorList>
            <person name="Haridas S."/>
            <person name="Albert R."/>
            <person name="Binder M."/>
            <person name="Bloem J."/>
            <person name="Labutti K."/>
            <person name="Salamov A."/>
            <person name="Andreopoulos B."/>
            <person name="Baker S."/>
            <person name="Barry K."/>
            <person name="Bills G."/>
            <person name="Bluhm B."/>
            <person name="Cannon C."/>
            <person name="Castanera R."/>
            <person name="Culley D."/>
            <person name="Daum C."/>
            <person name="Ezra D."/>
            <person name="Gonzalez J."/>
            <person name="Henrissat B."/>
            <person name="Kuo A."/>
            <person name="Liang C."/>
            <person name="Lipzen A."/>
            <person name="Lutzoni F."/>
            <person name="Magnuson J."/>
            <person name="Mondo S."/>
            <person name="Nolan M."/>
            <person name="Ohm R."/>
            <person name="Pangilinan J."/>
            <person name="Park H.-J."/>
            <person name="Ramirez L."/>
            <person name="Alfaro M."/>
            <person name="Sun H."/>
            <person name="Tritt A."/>
            <person name="Yoshinaga Y."/>
            <person name="Zwiers L.-H."/>
            <person name="Turgeon B."/>
            <person name="Goodwin S."/>
            <person name="Spatafora J."/>
            <person name="Crous P."/>
            <person name="Grigoriev I."/>
        </authorList>
    </citation>
    <scope>NUCLEOTIDE SEQUENCE</scope>
    <source>
        <strain evidence="1">CBS 116435</strain>
    </source>
</reference>
<dbReference type="InterPro" id="IPR011330">
    <property type="entry name" value="Glyco_hydro/deAcase_b/a-brl"/>
</dbReference>
<dbReference type="PANTHER" id="PTHR30292:SF0">
    <property type="entry name" value="5-OXOPROLINASE SUBUNIT A"/>
    <property type="match status" value="1"/>
</dbReference>
<name>A0A9P4UM54_9PEZI</name>
<accession>A0A9P4UM54</accession>
<sequence>MPPITEPVKVNVDLGGGCRNFECGPDHELIPIVGHANIACRRHAGDLLIIVRELRACKQHRIAACAHPYLSDIVRDFGRRKMVVDQEEVQATSMCCQDQEACRAAYRVVQKGVKIFGLVGTIDDEFACDKKYNKDRTLQAHTDVEKHITTQLEDWSMIAAIGEWDCNIRGETA</sequence>
<protein>
    <submittedName>
        <fullName evidence="1">Uncharacterized protein</fullName>
    </submittedName>
</protein>
<comment type="caution">
    <text evidence="1">The sequence shown here is derived from an EMBL/GenBank/DDBJ whole genome shotgun (WGS) entry which is preliminary data.</text>
</comment>
<evidence type="ECO:0000313" key="1">
    <source>
        <dbReference type="EMBL" id="KAF2718513.1"/>
    </source>
</evidence>
<dbReference type="Pfam" id="PF03746">
    <property type="entry name" value="LamB_YcsF"/>
    <property type="match status" value="1"/>
</dbReference>